<sequence>MARLNDEDDGIGESDRRTVYDASGRRWNPERVLQQVKREPASMAYISRAFKVRLPPSLSFSHRRRRMISPPTDCLTDECFDRRVLLTDDSTTSQRSTIDACHLPHSILPGPAISTPHQTAFIAKQARIFDSRRRHHRHHSSLPLPLRLGASPLRLRASPLSARP</sequence>
<dbReference type="Proteomes" id="UP000053477">
    <property type="component" value="Unassembled WGS sequence"/>
</dbReference>
<accession>A0A0H2RF29</accession>
<evidence type="ECO:0000313" key="2">
    <source>
        <dbReference type="Proteomes" id="UP000053477"/>
    </source>
</evidence>
<evidence type="ECO:0000313" key="1">
    <source>
        <dbReference type="EMBL" id="KLO10450.1"/>
    </source>
</evidence>
<reference evidence="1 2" key="1">
    <citation type="submission" date="2015-04" db="EMBL/GenBank/DDBJ databases">
        <title>Complete genome sequence of Schizopora paradoxa KUC8140, a cosmopolitan wood degrader in East Asia.</title>
        <authorList>
            <consortium name="DOE Joint Genome Institute"/>
            <person name="Min B."/>
            <person name="Park H."/>
            <person name="Jang Y."/>
            <person name="Kim J.-J."/>
            <person name="Kim K.H."/>
            <person name="Pangilinan J."/>
            <person name="Lipzen A."/>
            <person name="Riley R."/>
            <person name="Grigoriev I.V."/>
            <person name="Spatafora J.W."/>
            <person name="Choi I.-G."/>
        </authorList>
    </citation>
    <scope>NUCLEOTIDE SEQUENCE [LARGE SCALE GENOMIC DNA]</scope>
    <source>
        <strain evidence="1 2">KUC8140</strain>
    </source>
</reference>
<dbReference type="EMBL" id="KQ086026">
    <property type="protein sequence ID" value="KLO10450.1"/>
    <property type="molecule type" value="Genomic_DNA"/>
</dbReference>
<protein>
    <submittedName>
        <fullName evidence="1">Uncharacterized protein</fullName>
    </submittedName>
</protein>
<proteinExistence type="predicted"/>
<name>A0A0H2RF29_9AGAM</name>
<organism evidence="1 2">
    <name type="scientific">Schizopora paradoxa</name>
    <dbReference type="NCBI Taxonomy" id="27342"/>
    <lineage>
        <taxon>Eukaryota</taxon>
        <taxon>Fungi</taxon>
        <taxon>Dikarya</taxon>
        <taxon>Basidiomycota</taxon>
        <taxon>Agaricomycotina</taxon>
        <taxon>Agaricomycetes</taxon>
        <taxon>Hymenochaetales</taxon>
        <taxon>Schizoporaceae</taxon>
        <taxon>Schizopora</taxon>
    </lineage>
</organism>
<keyword evidence="2" id="KW-1185">Reference proteome</keyword>
<dbReference type="AlphaFoldDB" id="A0A0H2RF29"/>
<gene>
    <name evidence="1" type="ORF">SCHPADRAFT_519473</name>
</gene>
<dbReference type="InParanoid" id="A0A0H2RF29"/>